<dbReference type="InterPro" id="IPR036849">
    <property type="entry name" value="Enolase-like_C_sf"/>
</dbReference>
<dbReference type="SUPFAM" id="SSF51604">
    <property type="entry name" value="Enolase C-terminal domain-like"/>
    <property type="match status" value="1"/>
</dbReference>
<dbReference type="Proteomes" id="UP000552097">
    <property type="component" value="Unassembled WGS sequence"/>
</dbReference>
<name>A0A7W9HJR8_9PSEU</name>
<dbReference type="AlphaFoldDB" id="A0A7W9HJR8"/>
<evidence type="ECO:0000313" key="2">
    <source>
        <dbReference type="Proteomes" id="UP000552097"/>
    </source>
</evidence>
<accession>A0A7W9HJR8</accession>
<dbReference type="Gene3D" id="3.20.20.120">
    <property type="entry name" value="Enolase-like C-terminal domain"/>
    <property type="match status" value="1"/>
</dbReference>
<dbReference type="RefSeq" id="WP_221483524.1">
    <property type="nucleotide sequence ID" value="NZ_JACHMO010000001.1"/>
</dbReference>
<sequence>MRARIPINCTIPAVGSERAHEIIAHSGCRTAKVKIADHSDSPGEDLAHVETVRDALETSVGLAAQLALAGALPELDFACGLASCRC</sequence>
<proteinExistence type="predicted"/>
<reference evidence="1 2" key="1">
    <citation type="submission" date="2020-08" db="EMBL/GenBank/DDBJ databases">
        <title>Sequencing the genomes of 1000 actinobacteria strains.</title>
        <authorList>
            <person name="Klenk H.-P."/>
        </authorList>
    </citation>
    <scope>NUCLEOTIDE SEQUENCE [LARGE SCALE GENOMIC DNA]</scope>
    <source>
        <strain evidence="1 2">DSM 45486</strain>
    </source>
</reference>
<protein>
    <submittedName>
        <fullName evidence="1">L-alanine-DL-glutamate epimerase-like enolase superfamily enzyme</fullName>
    </submittedName>
</protein>
<evidence type="ECO:0000313" key="1">
    <source>
        <dbReference type="EMBL" id="MBB5803584.1"/>
    </source>
</evidence>
<comment type="caution">
    <text evidence="1">The sequence shown here is derived from an EMBL/GenBank/DDBJ whole genome shotgun (WGS) entry which is preliminary data.</text>
</comment>
<organism evidence="1 2">
    <name type="scientific">Saccharothrix ecbatanensis</name>
    <dbReference type="NCBI Taxonomy" id="1105145"/>
    <lineage>
        <taxon>Bacteria</taxon>
        <taxon>Bacillati</taxon>
        <taxon>Actinomycetota</taxon>
        <taxon>Actinomycetes</taxon>
        <taxon>Pseudonocardiales</taxon>
        <taxon>Pseudonocardiaceae</taxon>
        <taxon>Saccharothrix</taxon>
    </lineage>
</organism>
<keyword evidence="2" id="KW-1185">Reference proteome</keyword>
<dbReference type="EMBL" id="JACHMO010000001">
    <property type="protein sequence ID" value="MBB5803584.1"/>
    <property type="molecule type" value="Genomic_DNA"/>
</dbReference>
<gene>
    <name evidence="1" type="ORF">F4560_003352</name>
</gene>